<dbReference type="AlphaFoldDB" id="A0A4Y2AY04"/>
<sequence>MELEKESDREHKEIENSVFLKKVELEMEAKRIKLTTGESVKSSLDVHHLIQKFDQKLKKSEGSASLNWVIGVPDNDLSSPYPFIDEVNVFKMPIIRDSGTTVGIVCRNIIISEMFTGEHICYWPLAEEELKGEFGQVKTKAAVVCSQVDKGRYLLGNRTTAWLGKKREGLIFHQVKALQPRAQKQMADQ</sequence>
<evidence type="ECO:0000313" key="2">
    <source>
        <dbReference type="Proteomes" id="UP000499080"/>
    </source>
</evidence>
<reference evidence="1 2" key="1">
    <citation type="journal article" date="2019" name="Sci. Rep.">
        <title>Orb-weaving spider Araneus ventricosus genome elucidates the spidroin gene catalogue.</title>
        <authorList>
            <person name="Kono N."/>
            <person name="Nakamura H."/>
            <person name="Ohtoshi R."/>
            <person name="Moran D.A.P."/>
            <person name="Shinohara A."/>
            <person name="Yoshida Y."/>
            <person name="Fujiwara M."/>
            <person name="Mori M."/>
            <person name="Tomita M."/>
            <person name="Arakawa K."/>
        </authorList>
    </citation>
    <scope>NUCLEOTIDE SEQUENCE [LARGE SCALE GENOMIC DNA]</scope>
</reference>
<dbReference type="OrthoDB" id="6427445at2759"/>
<name>A0A4Y2AY04_ARAVE</name>
<protein>
    <submittedName>
        <fullName evidence="1">Uncharacterized protein</fullName>
    </submittedName>
</protein>
<evidence type="ECO:0000313" key="1">
    <source>
        <dbReference type="EMBL" id="GBL84638.1"/>
    </source>
</evidence>
<keyword evidence="2" id="KW-1185">Reference proteome</keyword>
<comment type="caution">
    <text evidence="1">The sequence shown here is derived from an EMBL/GenBank/DDBJ whole genome shotgun (WGS) entry which is preliminary data.</text>
</comment>
<dbReference type="EMBL" id="BGPR01000038">
    <property type="protein sequence ID" value="GBL84638.1"/>
    <property type="molecule type" value="Genomic_DNA"/>
</dbReference>
<gene>
    <name evidence="1" type="ORF">AVEN_191098_1</name>
</gene>
<dbReference type="Proteomes" id="UP000499080">
    <property type="component" value="Unassembled WGS sequence"/>
</dbReference>
<proteinExistence type="predicted"/>
<accession>A0A4Y2AY04</accession>
<organism evidence="1 2">
    <name type="scientific">Araneus ventricosus</name>
    <name type="common">Orbweaver spider</name>
    <name type="synonym">Epeira ventricosa</name>
    <dbReference type="NCBI Taxonomy" id="182803"/>
    <lineage>
        <taxon>Eukaryota</taxon>
        <taxon>Metazoa</taxon>
        <taxon>Ecdysozoa</taxon>
        <taxon>Arthropoda</taxon>
        <taxon>Chelicerata</taxon>
        <taxon>Arachnida</taxon>
        <taxon>Araneae</taxon>
        <taxon>Araneomorphae</taxon>
        <taxon>Entelegynae</taxon>
        <taxon>Araneoidea</taxon>
        <taxon>Araneidae</taxon>
        <taxon>Araneus</taxon>
    </lineage>
</organism>